<feature type="repeat" description="NHL" evidence="2">
    <location>
        <begin position="769"/>
        <end position="800"/>
    </location>
</feature>
<proteinExistence type="predicted"/>
<comment type="caution">
    <text evidence="4">The sequence shown here is derived from an EMBL/GenBank/DDBJ whole genome shotgun (WGS) entry which is preliminary data.</text>
</comment>
<evidence type="ECO:0000256" key="2">
    <source>
        <dbReference type="PROSITE-ProRule" id="PRU00504"/>
    </source>
</evidence>
<reference evidence="4" key="1">
    <citation type="submission" date="2021-02" db="EMBL/GenBank/DDBJ databases">
        <authorList>
            <person name="Nowell W R."/>
        </authorList>
    </citation>
    <scope>NUCLEOTIDE SEQUENCE</scope>
</reference>
<name>A0A813MQA4_9BILA</name>
<dbReference type="InterPro" id="IPR003540">
    <property type="entry name" value="ADP-ribosyltransferase"/>
</dbReference>
<dbReference type="Gene3D" id="1.25.40.10">
    <property type="entry name" value="Tetratricopeptide repeat domain"/>
    <property type="match status" value="1"/>
</dbReference>
<dbReference type="Gene3D" id="3.90.176.10">
    <property type="entry name" value="Toxin ADP-ribosyltransferase, Chain A, domain 1"/>
    <property type="match status" value="1"/>
</dbReference>
<feature type="domain" description="ADP ribosyltransferase" evidence="3">
    <location>
        <begin position="225"/>
        <end position="372"/>
    </location>
</feature>
<dbReference type="PANTHER" id="PTHR24104:SF25">
    <property type="entry name" value="PROTEIN LIN-41"/>
    <property type="match status" value="1"/>
</dbReference>
<dbReference type="InterPro" id="IPR001258">
    <property type="entry name" value="NHL_repeat"/>
</dbReference>
<dbReference type="SUPFAM" id="SSF48452">
    <property type="entry name" value="TPR-like"/>
    <property type="match status" value="1"/>
</dbReference>
<evidence type="ECO:0000313" key="5">
    <source>
        <dbReference type="Proteomes" id="UP000663860"/>
    </source>
</evidence>
<dbReference type="Pfam" id="PF03496">
    <property type="entry name" value="ADPrib_exo_Tox"/>
    <property type="match status" value="1"/>
</dbReference>
<evidence type="ECO:0000313" key="4">
    <source>
        <dbReference type="EMBL" id="CAF0722692.1"/>
    </source>
</evidence>
<dbReference type="GO" id="GO:0008270">
    <property type="term" value="F:zinc ion binding"/>
    <property type="evidence" value="ECO:0007669"/>
    <property type="project" value="UniProtKB-KW"/>
</dbReference>
<dbReference type="PROSITE" id="PS51125">
    <property type="entry name" value="NHL"/>
    <property type="match status" value="2"/>
</dbReference>
<dbReference type="PROSITE" id="PS51996">
    <property type="entry name" value="TR_MART"/>
    <property type="match status" value="1"/>
</dbReference>
<dbReference type="InterPro" id="IPR011990">
    <property type="entry name" value="TPR-like_helical_dom_sf"/>
</dbReference>
<organism evidence="4 5">
    <name type="scientific">Adineta steineri</name>
    <dbReference type="NCBI Taxonomy" id="433720"/>
    <lineage>
        <taxon>Eukaryota</taxon>
        <taxon>Metazoa</taxon>
        <taxon>Spiralia</taxon>
        <taxon>Gnathifera</taxon>
        <taxon>Rotifera</taxon>
        <taxon>Eurotatoria</taxon>
        <taxon>Bdelloidea</taxon>
        <taxon>Adinetida</taxon>
        <taxon>Adinetidae</taxon>
        <taxon>Adineta</taxon>
    </lineage>
</organism>
<protein>
    <recommendedName>
        <fullName evidence="3">ADP ribosyltransferase domain-containing protein</fullName>
    </recommendedName>
</protein>
<dbReference type="PANTHER" id="PTHR24104">
    <property type="entry name" value="E3 UBIQUITIN-PROTEIN LIGASE NHLRC1-RELATED"/>
    <property type="match status" value="1"/>
</dbReference>
<sequence length="802" mass="92536">MATAVLPNNDFHTNTDEKSLEIFSLIWLDANVNVKDTRDTEVKLRSIINHIKKFQDVKQCQQYIEQTSQKDRLVIIVSGRLGREIVPYIHQLRQVISIYVYCMDKKNNEQWAYKFAKVKSVVIDLDELVSQITTDHKIQKKVEEPLSINIFTTNVGAGKSTTGVNGQFVFSQILIDCLLRLKSTETDKNELINCCQNEYEGNHTELNNLREFQQDYSPNKVLWWYTRETFFYKTLNAALRTQNIHMIFLFRSFIRDIHQQLQKSQSKRPLQVYRSQLMSIDELDGLKNNIGQFISINSMFSTSKQRTTALFLLGDIKTQIDSERVLFEIDADPKIVTTKPFANISKHSYFPDESEVLFMIGSIFRLNNINRNDDQIWIIKMTLCNDDVHDLKQVLMYMKQQIENEETNLRTLGNVLWKMGKLDLAEKYFNRLLHELPLNDPFLSSLYKDLGELASQTGDYDMSIQWHQKFLAIKNKNQLTVNPTIKKTNNSIEQSLILNHININTKWKQHGITMIGGNGRGNQLNQLDHPRGIYVDDDHQTIYIADCWNHRIVEWKYGANTGQVVAGGNGQGNRIDQLNRPRDMIVDKKNDSIIICDDGNRRVVQWSRQNGKNGETIISDIDCCRLTMDNNRNLYVSDWKKNEVRRWKQGEREGTIVAGGNGEGNYLNQLDCPSYIFVDQDHSVYVSDRHNKRVMKWMKGAKEGIVVAGGKGQENSLTQLSNPQGVIVDHLGNVYVADYFSHRIMRWREGSCEGSIVVGGNGKGEQSNQFNSPTGLSFDVQGNLYVVDLYNHRIQKFNIDLN</sequence>
<dbReference type="Proteomes" id="UP000663860">
    <property type="component" value="Unassembled WGS sequence"/>
</dbReference>
<dbReference type="SUPFAM" id="SSF63829">
    <property type="entry name" value="Calcium-dependent phosphotriesterase"/>
    <property type="match status" value="1"/>
</dbReference>
<dbReference type="Pfam" id="PF01436">
    <property type="entry name" value="NHL"/>
    <property type="match status" value="2"/>
</dbReference>
<dbReference type="InterPro" id="IPR050952">
    <property type="entry name" value="TRIM-NHL_E3_ligases"/>
</dbReference>
<dbReference type="SMART" id="SM00028">
    <property type="entry name" value="TPR"/>
    <property type="match status" value="2"/>
</dbReference>
<dbReference type="Gene3D" id="2.40.10.500">
    <property type="match status" value="1"/>
</dbReference>
<dbReference type="AlphaFoldDB" id="A0A813MQA4"/>
<keyword evidence="1" id="KW-0677">Repeat</keyword>
<evidence type="ECO:0000256" key="1">
    <source>
        <dbReference type="ARBA" id="ARBA00022737"/>
    </source>
</evidence>
<evidence type="ECO:0000259" key="3">
    <source>
        <dbReference type="Pfam" id="PF03496"/>
    </source>
</evidence>
<dbReference type="InterPro" id="IPR011042">
    <property type="entry name" value="6-blade_b-propeller_TolB-like"/>
</dbReference>
<dbReference type="CDD" id="cd05819">
    <property type="entry name" value="NHL"/>
    <property type="match status" value="1"/>
</dbReference>
<dbReference type="Gene3D" id="2.120.10.30">
    <property type="entry name" value="TolB, C-terminal domain"/>
    <property type="match status" value="1"/>
</dbReference>
<accession>A0A813MQA4</accession>
<dbReference type="SUPFAM" id="SSF56399">
    <property type="entry name" value="ADP-ribosylation"/>
    <property type="match status" value="1"/>
</dbReference>
<dbReference type="EMBL" id="CAJNOE010000010">
    <property type="protein sequence ID" value="CAF0722692.1"/>
    <property type="molecule type" value="Genomic_DNA"/>
</dbReference>
<dbReference type="GO" id="GO:0005576">
    <property type="term" value="C:extracellular region"/>
    <property type="evidence" value="ECO:0007669"/>
    <property type="project" value="InterPro"/>
</dbReference>
<feature type="repeat" description="NHL" evidence="2">
    <location>
        <begin position="520"/>
        <end position="560"/>
    </location>
</feature>
<gene>
    <name evidence="4" type="ORF">IZO911_LOCUS2076</name>
</gene>
<dbReference type="InterPro" id="IPR019734">
    <property type="entry name" value="TPR_rpt"/>
</dbReference>